<dbReference type="EC" id="6.3.5.3" evidence="3 11"/>
<dbReference type="CDD" id="cd02204">
    <property type="entry name" value="PurL_repeat2"/>
    <property type="match status" value="1"/>
</dbReference>
<dbReference type="InterPro" id="IPR041609">
    <property type="entry name" value="PurL_linker"/>
</dbReference>
<dbReference type="Gene3D" id="1.10.8.750">
    <property type="entry name" value="Phosphoribosylformylglycinamidine synthase, linker domain"/>
    <property type="match status" value="1"/>
</dbReference>
<dbReference type="InterPro" id="IPR010073">
    <property type="entry name" value="PurL_large"/>
</dbReference>
<dbReference type="SMART" id="SM01211">
    <property type="entry name" value="GATase_5"/>
    <property type="match status" value="1"/>
</dbReference>
<gene>
    <name evidence="16" type="ORF">UY25_C0004G0060</name>
</gene>
<evidence type="ECO:0000259" key="13">
    <source>
        <dbReference type="Pfam" id="PF18072"/>
    </source>
</evidence>
<keyword evidence="6" id="KW-0547">Nucleotide-binding</keyword>
<dbReference type="Pfam" id="PF22689">
    <property type="entry name" value="FGAR-AT_PurM_N-like"/>
    <property type="match status" value="1"/>
</dbReference>
<dbReference type="SUPFAM" id="SSF56042">
    <property type="entry name" value="PurM C-terminal domain-like"/>
    <property type="match status" value="2"/>
</dbReference>
<dbReference type="Gene3D" id="3.90.650.10">
    <property type="entry name" value="PurM-like C-terminal domain"/>
    <property type="match status" value="2"/>
</dbReference>
<dbReference type="PANTHER" id="PTHR10099">
    <property type="entry name" value="PHOSPHORIBOSYLFORMYLGLYCINAMIDINE SYNTHASE"/>
    <property type="match status" value="1"/>
</dbReference>
<dbReference type="PROSITE" id="PS51273">
    <property type="entry name" value="GATASE_TYPE_1"/>
    <property type="match status" value="1"/>
</dbReference>
<dbReference type="SUPFAM" id="SSF82697">
    <property type="entry name" value="PurS-like"/>
    <property type="match status" value="1"/>
</dbReference>
<dbReference type="InterPro" id="IPR055181">
    <property type="entry name" value="FGAR-AT_PurM_N-like"/>
</dbReference>
<feature type="domain" description="Phosphoribosylformylglycinamidine synthase linker" evidence="13">
    <location>
        <begin position="147"/>
        <end position="196"/>
    </location>
</feature>
<comment type="similarity">
    <text evidence="2">In the N-terminal section; belongs to the FGAMS family.</text>
</comment>
<evidence type="ECO:0000256" key="7">
    <source>
        <dbReference type="ARBA" id="ARBA00022755"/>
    </source>
</evidence>
<dbReference type="InterPro" id="IPR036676">
    <property type="entry name" value="PurM-like_C_sf"/>
</dbReference>
<dbReference type="SUPFAM" id="SSF109736">
    <property type="entry name" value="FGAM synthase PurL, linker domain"/>
    <property type="match status" value="1"/>
</dbReference>
<evidence type="ECO:0000256" key="11">
    <source>
        <dbReference type="NCBIfam" id="TIGR01735"/>
    </source>
</evidence>
<dbReference type="GO" id="GO:0046872">
    <property type="term" value="F:metal ion binding"/>
    <property type="evidence" value="ECO:0007669"/>
    <property type="project" value="UniProtKB-KW"/>
</dbReference>
<evidence type="ECO:0000256" key="10">
    <source>
        <dbReference type="ARBA" id="ARBA00022962"/>
    </source>
</evidence>
<keyword evidence="4" id="KW-0436">Ligase</keyword>
<dbReference type="Pfam" id="PF18076">
    <property type="entry name" value="FGAR-AT_N"/>
    <property type="match status" value="1"/>
</dbReference>
<organism evidence="16 17">
    <name type="scientific">Candidatus Yanofskybacteria bacterium GW2011_GWC1_48_11</name>
    <dbReference type="NCBI Taxonomy" id="1619027"/>
    <lineage>
        <taxon>Bacteria</taxon>
        <taxon>Candidatus Yanofskyibacteriota</taxon>
    </lineage>
</organism>
<sequence>MIYRMYRQINDGLDLGFYIETIDQLSEPELKQIQWLIAETFEPGNTGIEPHITASEAVEIGPRLSIETPFSSNAVSICQAMGLRQIIRIERTHRYAVGNDRSADILKTRLDRMTEQHYPNGIESFDTGTTPEDVRVIDLAGRGKTALEEMNNALGLGMDAQDLEYYQHLFVEVLRRNPTDVELFQLGNANSEHSRHWYFKGQLVIDGTPMQETLFEIVQRPLKSLGSDNCSLVAFKDNAGVIKGFGTRLILPVTPGKPSEMRILDKVVHITCTAETHNHPTFVAPFPGAQTGSGGRIRDNSAVGRGGIVGIGVAGYFVGNLFIPGYQIPGEVVGKDKPSKYASPLSILIEGSNGVSSYGNQFGEPLTMGFTRTFGQTVGSEWREPRKPILYSGGVGHLFDGHTAKEKSEVGMLIVRIGGPAYPIGVGGGSASSMMQGQNTESLDFNSVQRGNAEMENRANRVIRACVEMGDSNPISSIHDQGAGGPSNVLTELLEPLGGKIGIRGIVLGDKTMSVLEIWSAEFQEGYGLLIRPEQIELFKSVCKRERVNCEVLGEIDGSGNVVVLDSQNGTTPVELNLEQILTNMPQKTFESNRRTEDLKPLNLPDVTVGKAIQAVFKLPGVGSKGFLVHKVDRSVTGLVAQQQCCGIAQIPIGNVSVNAQSHFGLTGAASAVGEQPIKMLINPKAGARMAVAEMLTNIASARISGIGEIRCRANWMWPAKLPREGALLYDAAVAMSDLMVKLGIAVDGGKDSLSMAATISGELVKAPGSLVILGYAPVPDITKKVTPDIKKPGESALALIDLGQGKNRLGGSALVQAFDQLGDESPDVENPKLLKNAFLAVQQMIDEGLILSLHDRSDGGLITAVAEMCMASRCGFSVSIPHAAEALASLFGEELGFVIELGTENEKRIFEICESLGVQISMIGITLDSTTCSVDAKDTGELFRSTTMELRCWWEATSAKIEGLQMNSACAEEEHSGHEDQLPGIGTTPSYQLSFTPTATPPEVLEADNKPCVAVLREEGTNGDREMQAACAAAGFAPWDVTMSDLLEGRTRLDQFQGVIFAGGFSYMDVFDSAKGWAGTILFNEKLREMFDRFYAREDTFSLGVCNGCQLMALLGWVPWKGIAGEKQPRFVYNTSGRFESRWVQVEILPSPSVLLAGMEGSKLGIWVAHGEGLLVYPDQSVAQEVSERKLSPLAFIDPCGGRTEVYPYNPNGSPLGITALCSPNGRHLAMMPHPERCFRLWQWPWMPEEWRRMEVSPWLKMFSNAYEWCAR</sequence>
<proteinExistence type="inferred from homology"/>
<evidence type="ECO:0000256" key="3">
    <source>
        <dbReference type="ARBA" id="ARBA00012747"/>
    </source>
</evidence>
<dbReference type="Pfam" id="PF02769">
    <property type="entry name" value="AIRS_C"/>
    <property type="match status" value="2"/>
</dbReference>
<dbReference type="GO" id="GO:0006189">
    <property type="term" value="P:'de novo' IMP biosynthetic process"/>
    <property type="evidence" value="ECO:0007669"/>
    <property type="project" value="UniProtKB-UniRule"/>
</dbReference>
<name>A0A837IKZ4_9BACT</name>
<dbReference type="SUPFAM" id="SSF55326">
    <property type="entry name" value="PurM N-terminal domain-like"/>
    <property type="match status" value="2"/>
</dbReference>
<evidence type="ECO:0000259" key="14">
    <source>
        <dbReference type="Pfam" id="PF18076"/>
    </source>
</evidence>
<evidence type="ECO:0000256" key="5">
    <source>
        <dbReference type="ARBA" id="ARBA00022723"/>
    </source>
</evidence>
<dbReference type="AlphaFoldDB" id="A0A837IKZ4"/>
<keyword evidence="10" id="KW-0315">Glutamine amidotransferase</keyword>
<feature type="domain" description="FGAR-AT PurM N-terminal-like" evidence="15">
    <location>
        <begin position="624"/>
        <end position="778"/>
    </location>
</feature>
<dbReference type="EMBL" id="LCPH01000004">
    <property type="protein sequence ID" value="KKU93020.1"/>
    <property type="molecule type" value="Genomic_DNA"/>
</dbReference>
<dbReference type="InterPro" id="IPR040707">
    <property type="entry name" value="FGAR-AT_N"/>
</dbReference>
<dbReference type="Gene3D" id="3.40.50.880">
    <property type="match status" value="1"/>
</dbReference>
<accession>A0A837IKZ4</accession>
<evidence type="ECO:0000256" key="9">
    <source>
        <dbReference type="ARBA" id="ARBA00022842"/>
    </source>
</evidence>
<evidence type="ECO:0000256" key="2">
    <source>
        <dbReference type="ARBA" id="ARBA00008608"/>
    </source>
</evidence>
<dbReference type="Pfam" id="PF13507">
    <property type="entry name" value="GATase_5"/>
    <property type="match status" value="1"/>
</dbReference>
<evidence type="ECO:0000313" key="16">
    <source>
        <dbReference type="EMBL" id="KKU93020.1"/>
    </source>
</evidence>
<dbReference type="InterPro" id="IPR010918">
    <property type="entry name" value="PurM-like_C_dom"/>
</dbReference>
<protein>
    <recommendedName>
        <fullName evidence="3 11">Phosphoribosylformylglycinamidine synthase</fullName>
        <ecNumber evidence="3 11">6.3.5.3</ecNumber>
    </recommendedName>
</protein>
<feature type="domain" description="PurM-like C-terminal" evidence="12">
    <location>
        <begin position="409"/>
        <end position="564"/>
    </location>
</feature>
<comment type="pathway">
    <text evidence="1">Purine metabolism; IMP biosynthesis via de novo pathway; 5-amino-1-(5-phospho-D-ribosyl)imidazole from N(2)-formyl-N(1)-(5-phospho-D-ribosyl)glycinamide: step 1/2.</text>
</comment>
<dbReference type="InterPro" id="IPR036921">
    <property type="entry name" value="PurM-like_N_sf"/>
</dbReference>
<dbReference type="GO" id="GO:0005737">
    <property type="term" value="C:cytoplasm"/>
    <property type="evidence" value="ECO:0007669"/>
    <property type="project" value="TreeGrafter"/>
</dbReference>
<evidence type="ECO:0000256" key="1">
    <source>
        <dbReference type="ARBA" id="ARBA00004920"/>
    </source>
</evidence>
<dbReference type="Pfam" id="PF18072">
    <property type="entry name" value="FGAR-AT_linker"/>
    <property type="match status" value="1"/>
</dbReference>
<dbReference type="InterPro" id="IPR036604">
    <property type="entry name" value="PurS-like_sf"/>
</dbReference>
<feature type="domain" description="PurM-like C-terminal" evidence="12">
    <location>
        <begin position="805"/>
        <end position="933"/>
    </location>
</feature>
<evidence type="ECO:0000259" key="12">
    <source>
        <dbReference type="Pfam" id="PF02769"/>
    </source>
</evidence>
<reference evidence="16 17" key="1">
    <citation type="journal article" date="2015" name="Nature">
        <title>rRNA introns, odd ribosomes, and small enigmatic genomes across a large radiation of phyla.</title>
        <authorList>
            <person name="Brown C.T."/>
            <person name="Hug L.A."/>
            <person name="Thomas B.C."/>
            <person name="Sharon I."/>
            <person name="Castelle C.J."/>
            <person name="Singh A."/>
            <person name="Wilkins M.J."/>
            <person name="Williams K.H."/>
            <person name="Banfield J.F."/>
        </authorList>
    </citation>
    <scope>NUCLEOTIDE SEQUENCE [LARGE SCALE GENOMIC DNA]</scope>
</reference>
<feature type="domain" description="Phosphoribosylformylglycinamidine synthase N-terminal" evidence="14">
    <location>
        <begin position="17"/>
        <end position="118"/>
    </location>
</feature>
<dbReference type="NCBIfam" id="TIGR01735">
    <property type="entry name" value="FGAM_synt"/>
    <property type="match status" value="1"/>
</dbReference>
<keyword evidence="9" id="KW-0460">Magnesium</keyword>
<dbReference type="NCBIfam" id="NF003672">
    <property type="entry name" value="PRK05297.1"/>
    <property type="match status" value="1"/>
</dbReference>
<evidence type="ECO:0000259" key="15">
    <source>
        <dbReference type="Pfam" id="PF22689"/>
    </source>
</evidence>
<keyword evidence="5" id="KW-0479">Metal-binding</keyword>
<keyword evidence="8" id="KW-0067">ATP-binding</keyword>
<dbReference type="SUPFAM" id="SSF52317">
    <property type="entry name" value="Class I glutamine amidotransferase-like"/>
    <property type="match status" value="1"/>
</dbReference>
<dbReference type="Gene3D" id="3.30.1330.10">
    <property type="entry name" value="PurM-like, N-terminal domain"/>
    <property type="match status" value="2"/>
</dbReference>
<evidence type="ECO:0000256" key="8">
    <source>
        <dbReference type="ARBA" id="ARBA00022840"/>
    </source>
</evidence>
<dbReference type="PANTHER" id="PTHR10099:SF1">
    <property type="entry name" value="PHOSPHORIBOSYLFORMYLGLYCINAMIDINE SYNTHASE"/>
    <property type="match status" value="1"/>
</dbReference>
<dbReference type="GO" id="GO:0004642">
    <property type="term" value="F:phosphoribosylformylglycinamidine synthase activity"/>
    <property type="evidence" value="ECO:0007669"/>
    <property type="project" value="UniProtKB-UniRule"/>
</dbReference>
<keyword evidence="7" id="KW-0658">Purine biosynthesis</keyword>
<evidence type="ECO:0000313" key="17">
    <source>
        <dbReference type="Proteomes" id="UP000034462"/>
    </source>
</evidence>
<dbReference type="CDD" id="cd01740">
    <property type="entry name" value="GATase1_FGAR_AT"/>
    <property type="match status" value="1"/>
</dbReference>
<dbReference type="Proteomes" id="UP000034462">
    <property type="component" value="Unassembled WGS sequence"/>
</dbReference>
<dbReference type="GO" id="GO:0005524">
    <property type="term" value="F:ATP binding"/>
    <property type="evidence" value="ECO:0007669"/>
    <property type="project" value="UniProtKB-KW"/>
</dbReference>
<evidence type="ECO:0000256" key="4">
    <source>
        <dbReference type="ARBA" id="ARBA00022598"/>
    </source>
</evidence>
<dbReference type="InterPro" id="IPR029062">
    <property type="entry name" value="Class_I_gatase-like"/>
</dbReference>
<evidence type="ECO:0000256" key="6">
    <source>
        <dbReference type="ARBA" id="ARBA00022741"/>
    </source>
</evidence>
<comment type="caution">
    <text evidence="16">The sequence shown here is derived from an EMBL/GenBank/DDBJ whole genome shotgun (WGS) entry which is preliminary data.</text>
</comment>
<dbReference type="UniPathway" id="UPA00074">
    <property type="reaction ID" value="UER00128"/>
</dbReference>